<evidence type="ECO:0000313" key="2">
    <source>
        <dbReference type="EMBL" id="KAJ3660139.1"/>
    </source>
</evidence>
<name>A0AA38IRV5_9CUCU</name>
<dbReference type="Proteomes" id="UP001168821">
    <property type="component" value="Unassembled WGS sequence"/>
</dbReference>
<protein>
    <submittedName>
        <fullName evidence="2">Uncharacterized protein</fullName>
    </submittedName>
</protein>
<feature type="region of interest" description="Disordered" evidence="1">
    <location>
        <begin position="9"/>
        <end position="49"/>
    </location>
</feature>
<proteinExistence type="predicted"/>
<evidence type="ECO:0000256" key="1">
    <source>
        <dbReference type="SAM" id="MobiDB-lite"/>
    </source>
</evidence>
<comment type="caution">
    <text evidence="2">The sequence shown here is derived from an EMBL/GenBank/DDBJ whole genome shotgun (WGS) entry which is preliminary data.</text>
</comment>
<feature type="compositionally biased region" description="Basic and acidic residues" evidence="1">
    <location>
        <begin position="10"/>
        <end position="23"/>
    </location>
</feature>
<reference evidence="2" key="1">
    <citation type="journal article" date="2023" name="G3 (Bethesda)">
        <title>Whole genome assemblies of Zophobas morio and Tenebrio molitor.</title>
        <authorList>
            <person name="Kaur S."/>
            <person name="Stinson S.A."/>
            <person name="diCenzo G.C."/>
        </authorList>
    </citation>
    <scope>NUCLEOTIDE SEQUENCE</scope>
    <source>
        <strain evidence="2">QUZm001</strain>
    </source>
</reference>
<keyword evidence="3" id="KW-1185">Reference proteome</keyword>
<organism evidence="2 3">
    <name type="scientific">Zophobas morio</name>
    <dbReference type="NCBI Taxonomy" id="2755281"/>
    <lineage>
        <taxon>Eukaryota</taxon>
        <taxon>Metazoa</taxon>
        <taxon>Ecdysozoa</taxon>
        <taxon>Arthropoda</taxon>
        <taxon>Hexapoda</taxon>
        <taxon>Insecta</taxon>
        <taxon>Pterygota</taxon>
        <taxon>Neoptera</taxon>
        <taxon>Endopterygota</taxon>
        <taxon>Coleoptera</taxon>
        <taxon>Polyphaga</taxon>
        <taxon>Cucujiformia</taxon>
        <taxon>Tenebrionidae</taxon>
        <taxon>Zophobas</taxon>
    </lineage>
</organism>
<gene>
    <name evidence="2" type="ORF">Zmor_004609</name>
</gene>
<evidence type="ECO:0000313" key="3">
    <source>
        <dbReference type="Proteomes" id="UP001168821"/>
    </source>
</evidence>
<accession>A0AA38IRV5</accession>
<sequence length="108" mass="12305">MSMECLQILDHSRTGRSEIENKQPRTKIKGIDAPQKKRSRPYDWLPTSNRIKQPSSRLGNCGGLVKCTAEKSARIMFQLEIARMALKARSRSNLILKFFSARLRTSIG</sequence>
<dbReference type="EMBL" id="JALNTZ010000002">
    <property type="protein sequence ID" value="KAJ3660139.1"/>
    <property type="molecule type" value="Genomic_DNA"/>
</dbReference>
<dbReference type="AlphaFoldDB" id="A0AA38IRV5"/>